<sequence length="384" mass="42760">MTNEFIYPIPPRADSLQVVNNLLEHMVKIKGSDLFLLGNGEVWVSRYGKKVRVTNRRLSDSEVKNLLAMIYNQNAPSMLGAAQPIDTSHEFIIESQQGTTFSRQRFRFRVNAVGCLRSGRKSLTVTLRTIPTMPPHWETYGVEKEIIDVTRNIDQGLILVVGATGNGKSTLLASILRDRIEGVDSHTNLVTIESPIEFVYDEVETASSFVTQLQVGSDVGSFHKGVVNALRMAPNVILVGESRDLETVQASLEASMTGHGVFSTVHANNVPETFQRLVYVFPEEMQQQAKLDVLQPMKMIVAQRLIPTVDGGRTAIRELMIFDQQDKDSMMGAGNIATQAFKLVDSHGRPMIVDAQEKLRQGIISPEVFKRVELNYKSMKDQAA</sequence>
<evidence type="ECO:0000313" key="3">
    <source>
        <dbReference type="EMBL" id="MBI6883009.1"/>
    </source>
</evidence>
<accession>A0A8I1ECZ7</accession>
<comment type="similarity">
    <text evidence="1">Belongs to the GSP E family.</text>
</comment>
<protein>
    <submittedName>
        <fullName evidence="3">Flp pilus assembly complex ATPase component TadA</fullName>
    </submittedName>
</protein>
<dbReference type="SUPFAM" id="SSF52540">
    <property type="entry name" value="P-loop containing nucleoside triphosphate hydrolases"/>
    <property type="match status" value="1"/>
</dbReference>
<dbReference type="AlphaFoldDB" id="A0A8I1ECZ7"/>
<evidence type="ECO:0000259" key="2">
    <source>
        <dbReference type="Pfam" id="PF00437"/>
    </source>
</evidence>
<dbReference type="InterPro" id="IPR001482">
    <property type="entry name" value="T2SS/T4SS_dom"/>
</dbReference>
<dbReference type="InterPro" id="IPR050921">
    <property type="entry name" value="T4SS_GSP_E_ATPase"/>
</dbReference>
<dbReference type="GO" id="GO:0016887">
    <property type="term" value="F:ATP hydrolysis activity"/>
    <property type="evidence" value="ECO:0007669"/>
    <property type="project" value="InterPro"/>
</dbReference>
<dbReference type="PANTHER" id="PTHR30486">
    <property type="entry name" value="TWITCHING MOTILITY PROTEIN PILT"/>
    <property type="match status" value="1"/>
</dbReference>
<dbReference type="Pfam" id="PF00437">
    <property type="entry name" value="T2SSE"/>
    <property type="match status" value="1"/>
</dbReference>
<evidence type="ECO:0000256" key="1">
    <source>
        <dbReference type="ARBA" id="ARBA00006611"/>
    </source>
</evidence>
<dbReference type="EMBL" id="JAEHTE010000002">
    <property type="protein sequence ID" value="MBI6883009.1"/>
    <property type="molecule type" value="Genomic_DNA"/>
</dbReference>
<feature type="domain" description="Bacterial type II secretion system protein E" evidence="2">
    <location>
        <begin position="18"/>
        <end position="321"/>
    </location>
</feature>
<evidence type="ECO:0000313" key="4">
    <source>
        <dbReference type="Proteomes" id="UP000637061"/>
    </source>
</evidence>
<dbReference type="RefSeq" id="WP_198746627.1">
    <property type="nucleotide sequence ID" value="NZ_JAEHTE010000002.1"/>
</dbReference>
<gene>
    <name evidence="3" type="primary">tadA</name>
    <name evidence="3" type="ORF">JEU22_03705</name>
</gene>
<dbReference type="Proteomes" id="UP000637061">
    <property type="component" value="Unassembled WGS sequence"/>
</dbReference>
<dbReference type="InterPro" id="IPR027417">
    <property type="entry name" value="P-loop_NTPase"/>
</dbReference>
<name>A0A8I1ECZ7_PSEPU</name>
<dbReference type="Gene3D" id="3.40.50.300">
    <property type="entry name" value="P-loop containing nucleotide triphosphate hydrolases"/>
    <property type="match status" value="1"/>
</dbReference>
<proteinExistence type="inferred from homology"/>
<comment type="caution">
    <text evidence="3">The sequence shown here is derived from an EMBL/GenBank/DDBJ whole genome shotgun (WGS) entry which is preliminary data.</text>
</comment>
<dbReference type="PANTHER" id="PTHR30486:SF6">
    <property type="entry name" value="TYPE IV PILUS RETRACTATION ATPASE PILT"/>
    <property type="match status" value="1"/>
</dbReference>
<organism evidence="3 4">
    <name type="scientific">Pseudomonas putida</name>
    <name type="common">Arthrobacter siderocapsulatus</name>
    <dbReference type="NCBI Taxonomy" id="303"/>
    <lineage>
        <taxon>Bacteria</taxon>
        <taxon>Pseudomonadati</taxon>
        <taxon>Pseudomonadota</taxon>
        <taxon>Gammaproteobacteria</taxon>
        <taxon>Pseudomonadales</taxon>
        <taxon>Pseudomonadaceae</taxon>
        <taxon>Pseudomonas</taxon>
    </lineage>
</organism>
<reference evidence="3" key="1">
    <citation type="submission" date="2020-12" db="EMBL/GenBank/DDBJ databases">
        <title>Enhanced detection system for hospital associated transmission using whole genome sequencing surveillance.</title>
        <authorList>
            <person name="Harrison L.H."/>
            <person name="Van Tyne D."/>
            <person name="Marsh J.W."/>
            <person name="Griffith M.P."/>
            <person name="Snyder D.J."/>
            <person name="Cooper V.S."/>
            <person name="Mustapha M."/>
        </authorList>
    </citation>
    <scope>NUCLEOTIDE SEQUENCE</scope>
    <source>
        <strain evidence="3">PSB00042</strain>
    </source>
</reference>
<dbReference type="Gene3D" id="3.30.450.90">
    <property type="match status" value="1"/>
</dbReference>